<dbReference type="GO" id="GO:0070897">
    <property type="term" value="P:transcription preinitiation complex assembly"/>
    <property type="evidence" value="ECO:0007669"/>
    <property type="project" value="InterPro"/>
</dbReference>
<dbReference type="PANTHER" id="PTHR11618">
    <property type="entry name" value="TRANSCRIPTION INITIATION FACTOR IIB-RELATED"/>
    <property type="match status" value="1"/>
</dbReference>
<dbReference type="InterPro" id="IPR036915">
    <property type="entry name" value="Cyclin-like_sf"/>
</dbReference>
<reference evidence="4" key="1">
    <citation type="journal article" date="2019" name="Philos. Trans. R. Soc. Lond., B, Biol. Sci.">
        <title>Targeted metagenomic recovery of four divergent viruses reveals shared and distinctive characteristics of giant viruses of marine eukaryotes.</title>
        <authorList>
            <person name="Needham D.M."/>
            <person name="Poirier C."/>
            <person name="Hehenberger E."/>
            <person name="Jimenez V."/>
            <person name="Swalwell J.E."/>
            <person name="Santoro A.E."/>
            <person name="Worden A.Z."/>
        </authorList>
    </citation>
    <scope>NUCLEOTIDE SEQUENCE</scope>
    <source>
        <strain evidence="4">OPacV-662</strain>
    </source>
</reference>
<feature type="domain" description="Transcription factor TFIIB cyclin-like" evidence="3">
    <location>
        <begin position="225"/>
        <end position="304"/>
    </location>
</feature>
<evidence type="ECO:0000313" key="4">
    <source>
        <dbReference type="EMBL" id="QFG73954.1"/>
    </source>
</evidence>
<keyword evidence="1" id="KW-0805">Transcription regulation</keyword>
<dbReference type="SUPFAM" id="SSF47954">
    <property type="entry name" value="Cyclin-like"/>
    <property type="match status" value="2"/>
</dbReference>
<dbReference type="InterPro" id="IPR000812">
    <property type="entry name" value="TFIIB"/>
</dbReference>
<dbReference type="InterPro" id="IPR013150">
    <property type="entry name" value="TFIIB_cyclin"/>
</dbReference>
<dbReference type="Pfam" id="PF00382">
    <property type="entry name" value="TFIIB"/>
    <property type="match status" value="2"/>
</dbReference>
<name>A0A5J6VJA2_9VIRU</name>
<dbReference type="Gene3D" id="1.10.472.170">
    <property type="match status" value="1"/>
</dbReference>
<sequence length="333" mass="37781">MNQDLCQDFLDGILNNDSVAPNKNLFFKCKEDTCDGNLIETNEGLYICEECGITNHTLIDHTGDYNGDNINGGIINPHFQKSSLGTSIDAKSYHPLKRVSVWGYRPYSEKSLCDIFTEIERICMIHNIKRAVIDNAQIIFKNISQVKHQSGKNQGKKIILRNQRRRGLIGACVYKGALLQKQPRSEEQVASMFDLTLQQLRQGIKMIDTFLTDNFSTDPQEEIPSFVQRFCHELALDTEKQSMAVKIARNICRLQITCGHQSTSVAATAIILMGERLGVTITKKQLQQVTFTSDITINKTFKLVHTYKNIVADDSHTDIYLQLLHKAQNERNI</sequence>
<keyword evidence="2" id="KW-0804">Transcription</keyword>
<proteinExistence type="predicted"/>
<dbReference type="Gene3D" id="1.10.472.10">
    <property type="entry name" value="Cyclin-like"/>
    <property type="match status" value="1"/>
</dbReference>
<accession>A0A5J6VJA2</accession>
<evidence type="ECO:0000259" key="3">
    <source>
        <dbReference type="Pfam" id="PF00382"/>
    </source>
</evidence>
<dbReference type="PANTHER" id="PTHR11618:SF13">
    <property type="entry name" value="TRANSCRIPTION INITIATION FACTOR IIB"/>
    <property type="match status" value="1"/>
</dbReference>
<organism evidence="4">
    <name type="scientific">Megaviridae environmental sample</name>
    <dbReference type="NCBI Taxonomy" id="1737588"/>
    <lineage>
        <taxon>Viruses</taxon>
        <taxon>Varidnaviria</taxon>
        <taxon>Bamfordvirae</taxon>
        <taxon>Nucleocytoviricota</taxon>
        <taxon>Megaviricetes</taxon>
        <taxon>Imitervirales</taxon>
        <taxon>Mimiviridae</taxon>
        <taxon>environmental samples</taxon>
    </lineage>
</organism>
<protein>
    <submittedName>
        <fullName evidence="4">Transcription factor TFIIB repeat</fullName>
    </submittedName>
</protein>
<dbReference type="PRINTS" id="PR00685">
    <property type="entry name" value="TIFACTORIIB"/>
</dbReference>
<dbReference type="GO" id="GO:0097550">
    <property type="term" value="C:transcription preinitiation complex"/>
    <property type="evidence" value="ECO:0007669"/>
    <property type="project" value="TreeGrafter"/>
</dbReference>
<feature type="domain" description="Transcription factor TFIIB cyclin-like" evidence="3">
    <location>
        <begin position="110"/>
        <end position="205"/>
    </location>
</feature>
<dbReference type="EMBL" id="MN448274">
    <property type="protein sequence ID" value="QFG73954.1"/>
    <property type="molecule type" value="Genomic_DNA"/>
</dbReference>
<evidence type="ECO:0000256" key="2">
    <source>
        <dbReference type="ARBA" id="ARBA00023163"/>
    </source>
</evidence>
<dbReference type="CDD" id="cd00043">
    <property type="entry name" value="CYCLIN_SF"/>
    <property type="match status" value="1"/>
</dbReference>
<dbReference type="GO" id="GO:0017025">
    <property type="term" value="F:TBP-class protein binding"/>
    <property type="evidence" value="ECO:0007669"/>
    <property type="project" value="InterPro"/>
</dbReference>
<evidence type="ECO:0000256" key="1">
    <source>
        <dbReference type="ARBA" id="ARBA00023015"/>
    </source>
</evidence>